<reference evidence="1 2" key="1">
    <citation type="submission" date="2019-07" db="EMBL/GenBank/DDBJ databases">
        <title>Genome sequencing of 100 strains of the haloalkaliphilic chemolithoautotrophic sulfur-oxidizing bacterium Thioalkalivibrio.</title>
        <authorList>
            <person name="Muyzer G."/>
        </authorList>
    </citation>
    <scope>NUCLEOTIDE SEQUENCE [LARGE SCALE GENOMIC DNA]</scope>
    <source>
        <strain evidence="1 2">ASO4-4</strain>
    </source>
</reference>
<comment type="caution">
    <text evidence="1">The sequence shown here is derived from an EMBL/GenBank/DDBJ whole genome shotgun (WGS) entry which is preliminary data.</text>
</comment>
<keyword evidence="2" id="KW-1185">Reference proteome</keyword>
<evidence type="ECO:0000313" key="2">
    <source>
        <dbReference type="Proteomes" id="UP000318307"/>
    </source>
</evidence>
<dbReference type="EMBL" id="VLLC01000021">
    <property type="protein sequence ID" value="TWI68551.1"/>
    <property type="molecule type" value="Genomic_DNA"/>
</dbReference>
<dbReference type="OrthoDB" id="9835476at2"/>
<protein>
    <submittedName>
        <fullName evidence="1">Uncharacterized protein</fullName>
    </submittedName>
</protein>
<name>A0A562RHL0_9BACT</name>
<organism evidence="1 2">
    <name type="scientific">Desulfobotulus alkaliphilus</name>
    <dbReference type="NCBI Taxonomy" id="622671"/>
    <lineage>
        <taxon>Bacteria</taxon>
        <taxon>Pseudomonadati</taxon>
        <taxon>Thermodesulfobacteriota</taxon>
        <taxon>Desulfobacteria</taxon>
        <taxon>Desulfobacterales</taxon>
        <taxon>Desulfobacteraceae</taxon>
        <taxon>Desulfobotulus</taxon>
    </lineage>
</organism>
<proteinExistence type="predicted"/>
<dbReference type="Proteomes" id="UP000318307">
    <property type="component" value="Unassembled WGS sequence"/>
</dbReference>
<dbReference type="RefSeq" id="WP_144685623.1">
    <property type="nucleotide sequence ID" value="NZ_VLLC01000021.1"/>
</dbReference>
<accession>A0A562RHL0</accession>
<evidence type="ECO:0000313" key="1">
    <source>
        <dbReference type="EMBL" id="TWI68551.1"/>
    </source>
</evidence>
<gene>
    <name evidence="1" type="ORF">LZ24_02524</name>
</gene>
<sequence>MDWKEMLEEDARTIILNPEEGAEWIFYNGREILARTRRTGEMERQTGVVSWEMEIEVLRSDVGAFREAVPVILNTTHYRTTRVLVEGDVLMKIGLVRHG</sequence>
<dbReference type="AlphaFoldDB" id="A0A562RHL0"/>